<keyword evidence="3" id="KW-0812">Transmembrane</keyword>
<organism evidence="5 6">
    <name type="scientific">Smittium angustum</name>
    <dbReference type="NCBI Taxonomy" id="133377"/>
    <lineage>
        <taxon>Eukaryota</taxon>
        <taxon>Fungi</taxon>
        <taxon>Fungi incertae sedis</taxon>
        <taxon>Zoopagomycota</taxon>
        <taxon>Kickxellomycotina</taxon>
        <taxon>Harpellomycetes</taxon>
        <taxon>Harpellales</taxon>
        <taxon>Legeriomycetaceae</taxon>
        <taxon>Smittium</taxon>
    </lineage>
</organism>
<gene>
    <name evidence="5" type="ORF">BB558_000340</name>
</gene>
<sequence>MTLYFVLHFLYIAFIWVYHHHIIFGLSEDTQNLFLQNSVEKRNSSVDKKPYINGKRSKVLDQKHYNDIIKSQNIEILRSRECKNVFIRKEIRNLSEKEFSEYSHVMQEMYDRGWFDEFAKIHTKYNLEIHGSPIFLPFHRRLIRHFEEKMQSIKPGITLPYWDWTIDWKVPEDTVVLSPKMFGTNGNSKNCVSDGIENGWIKKFPNETCLKRDYRYGNSTGSFWPMYAVNSLIEKKSNFKEFSSNIENGCHGIVHLGLGGDFSKPWAPQDALFFLHHSMVDMIWALWQARDITGSRYSDINGILKNGDIATMDTVLPYYNKSISTQMNTLSLVNCYIYEEFMHNKAFVYSKRNDKELVYTYPTNYNSHYSRNGKFGKNNTFESYPQIQISSDMKSMGLKLTKVNEMNEFVRNAIAEMVA</sequence>
<dbReference type="InterPro" id="IPR050316">
    <property type="entry name" value="Tyrosinase/Hemocyanin"/>
</dbReference>
<dbReference type="SUPFAM" id="SSF48056">
    <property type="entry name" value="Di-copper centre-containing domain"/>
    <property type="match status" value="1"/>
</dbReference>
<dbReference type="GO" id="GO:0046872">
    <property type="term" value="F:metal ion binding"/>
    <property type="evidence" value="ECO:0007669"/>
    <property type="project" value="UniProtKB-KW"/>
</dbReference>
<keyword evidence="1" id="KW-0479">Metal-binding</keyword>
<feature type="domain" description="Tyrosinase copper-binding" evidence="4">
    <location>
        <begin position="115"/>
        <end position="290"/>
    </location>
</feature>
<proteinExistence type="predicted"/>
<keyword evidence="2" id="KW-0186">Copper</keyword>
<evidence type="ECO:0000256" key="1">
    <source>
        <dbReference type="ARBA" id="ARBA00022723"/>
    </source>
</evidence>
<name>A0A2U1JEL2_SMIAN</name>
<dbReference type="Proteomes" id="UP000245591">
    <property type="component" value="Unassembled WGS sequence"/>
</dbReference>
<keyword evidence="3" id="KW-0472">Membrane</keyword>
<evidence type="ECO:0000259" key="4">
    <source>
        <dbReference type="Pfam" id="PF00264"/>
    </source>
</evidence>
<evidence type="ECO:0000256" key="3">
    <source>
        <dbReference type="SAM" id="Phobius"/>
    </source>
</evidence>
<dbReference type="GO" id="GO:0016491">
    <property type="term" value="F:oxidoreductase activity"/>
    <property type="evidence" value="ECO:0007669"/>
    <property type="project" value="InterPro"/>
</dbReference>
<dbReference type="AlphaFoldDB" id="A0A2U1JEL2"/>
<feature type="transmembrane region" description="Helical" evidence="3">
    <location>
        <begin position="6"/>
        <end position="26"/>
    </location>
</feature>
<keyword evidence="3" id="KW-1133">Transmembrane helix</keyword>
<reference evidence="5 6" key="1">
    <citation type="journal article" date="2018" name="MBio">
        <title>Comparative Genomics Reveals the Core Gene Toolbox for the Fungus-Insect Symbiosis.</title>
        <authorList>
            <person name="Wang Y."/>
            <person name="Stata M."/>
            <person name="Wang W."/>
            <person name="Stajich J.E."/>
            <person name="White M.M."/>
            <person name="Moncalvo J.M."/>
        </authorList>
    </citation>
    <scope>NUCLEOTIDE SEQUENCE [LARGE SCALE GENOMIC DNA]</scope>
    <source>
        <strain evidence="5 6">AUS-126-30</strain>
    </source>
</reference>
<dbReference type="InterPro" id="IPR002227">
    <property type="entry name" value="Tyrosinase_Cu-bd"/>
</dbReference>
<dbReference type="EMBL" id="MBFU01000013">
    <property type="protein sequence ID" value="PWA03475.1"/>
    <property type="molecule type" value="Genomic_DNA"/>
</dbReference>
<evidence type="ECO:0000313" key="6">
    <source>
        <dbReference type="Proteomes" id="UP000245591"/>
    </source>
</evidence>
<comment type="caution">
    <text evidence="5">The sequence shown here is derived from an EMBL/GenBank/DDBJ whole genome shotgun (WGS) entry which is preliminary data.</text>
</comment>
<keyword evidence="6" id="KW-1185">Reference proteome</keyword>
<evidence type="ECO:0000313" key="5">
    <source>
        <dbReference type="EMBL" id="PWA03475.1"/>
    </source>
</evidence>
<dbReference type="Gene3D" id="1.10.1280.10">
    <property type="entry name" value="Di-copper center containing domain from catechol oxidase"/>
    <property type="match status" value="1"/>
</dbReference>
<dbReference type="PANTHER" id="PTHR11474">
    <property type="entry name" value="TYROSINASE FAMILY MEMBER"/>
    <property type="match status" value="1"/>
</dbReference>
<accession>A0A2U1JEL2</accession>
<dbReference type="InterPro" id="IPR008922">
    <property type="entry name" value="Di-copper_centre_dom_sf"/>
</dbReference>
<dbReference type="PANTHER" id="PTHR11474:SF126">
    <property type="entry name" value="TYROSINASE-LIKE PROTEIN TYR-1-RELATED"/>
    <property type="match status" value="1"/>
</dbReference>
<evidence type="ECO:0000256" key="2">
    <source>
        <dbReference type="ARBA" id="ARBA00023008"/>
    </source>
</evidence>
<dbReference type="Pfam" id="PF00264">
    <property type="entry name" value="Tyrosinase"/>
    <property type="match status" value="1"/>
</dbReference>
<protein>
    <recommendedName>
        <fullName evidence="4">Tyrosinase copper-binding domain-containing protein</fullName>
    </recommendedName>
</protein>
<dbReference type="PRINTS" id="PR00092">
    <property type="entry name" value="TYROSINASE"/>
</dbReference>